<dbReference type="AlphaFoldDB" id="A0A2Z3GZY6"/>
<evidence type="ECO:0000313" key="2">
    <source>
        <dbReference type="Proteomes" id="UP000245802"/>
    </source>
</evidence>
<proteinExistence type="predicted"/>
<dbReference type="Proteomes" id="UP000245802">
    <property type="component" value="Chromosome"/>
</dbReference>
<gene>
    <name evidence="1" type="ORF">C1280_08500</name>
</gene>
<dbReference type="OrthoDB" id="7510885at2"/>
<dbReference type="RefSeq" id="WP_010033442.1">
    <property type="nucleotide sequence ID" value="NZ_CP025958.1"/>
</dbReference>
<sequence>MKAAFEDTVRMVADALDSILAFEEVCDRGSDSGGWQSEELEAAFKKVVAARASLPALTQQWLPIESAPRDGTEILLFVPSLLQCPVVTGSVNKHGTVWIIYDDGMDGHGSATTQSATHWMPLPAARKQEGTE</sequence>
<evidence type="ECO:0008006" key="3">
    <source>
        <dbReference type="Google" id="ProtNLM"/>
    </source>
</evidence>
<evidence type="ECO:0000313" key="1">
    <source>
        <dbReference type="EMBL" id="AWM37057.1"/>
    </source>
</evidence>
<protein>
    <recommendedName>
        <fullName evidence="3">DUF551 domain-containing protein</fullName>
    </recommendedName>
</protein>
<dbReference type="KEGG" id="gog:C1280_08500"/>
<accession>A0A2Z3GZY6</accession>
<reference evidence="1 2" key="1">
    <citation type="submission" date="2018-01" db="EMBL/GenBank/DDBJ databases">
        <title>G. obscuriglobus.</title>
        <authorList>
            <person name="Franke J."/>
            <person name="Blomberg W."/>
            <person name="Selmecki A."/>
        </authorList>
    </citation>
    <scope>NUCLEOTIDE SEQUENCE [LARGE SCALE GENOMIC DNA]</scope>
    <source>
        <strain evidence="1 2">DSM 5831</strain>
    </source>
</reference>
<name>A0A2Z3GZY6_9BACT</name>
<keyword evidence="2" id="KW-1185">Reference proteome</keyword>
<organism evidence="1 2">
    <name type="scientific">Gemmata obscuriglobus</name>
    <dbReference type="NCBI Taxonomy" id="114"/>
    <lineage>
        <taxon>Bacteria</taxon>
        <taxon>Pseudomonadati</taxon>
        <taxon>Planctomycetota</taxon>
        <taxon>Planctomycetia</taxon>
        <taxon>Gemmatales</taxon>
        <taxon>Gemmataceae</taxon>
        <taxon>Gemmata</taxon>
    </lineage>
</organism>
<dbReference type="EMBL" id="CP025958">
    <property type="protein sequence ID" value="AWM37057.1"/>
    <property type="molecule type" value="Genomic_DNA"/>
</dbReference>